<proteinExistence type="predicted"/>
<accession>A0A1I6UR14</accession>
<dbReference type="SMART" id="SM00530">
    <property type="entry name" value="HTH_XRE"/>
    <property type="match status" value="1"/>
</dbReference>
<dbReference type="RefSeq" id="WP_091839740.1">
    <property type="nucleotide sequence ID" value="NZ_FPAA01000019.1"/>
</dbReference>
<evidence type="ECO:0000256" key="1">
    <source>
        <dbReference type="ARBA" id="ARBA00023125"/>
    </source>
</evidence>
<organism evidence="3 4">
    <name type="scientific">Marininema halotolerans</name>
    <dbReference type="NCBI Taxonomy" id="1155944"/>
    <lineage>
        <taxon>Bacteria</taxon>
        <taxon>Bacillati</taxon>
        <taxon>Bacillota</taxon>
        <taxon>Bacilli</taxon>
        <taxon>Bacillales</taxon>
        <taxon>Thermoactinomycetaceae</taxon>
        <taxon>Marininema</taxon>
    </lineage>
</organism>
<dbReference type="Gene3D" id="1.10.260.40">
    <property type="entry name" value="lambda repressor-like DNA-binding domains"/>
    <property type="match status" value="1"/>
</dbReference>
<dbReference type="SUPFAM" id="SSF47413">
    <property type="entry name" value="lambda repressor-like DNA-binding domains"/>
    <property type="match status" value="1"/>
</dbReference>
<name>A0A1I6UR14_9BACL</name>
<keyword evidence="4" id="KW-1185">Reference proteome</keyword>
<dbReference type="Proteomes" id="UP000198660">
    <property type="component" value="Unassembled WGS sequence"/>
</dbReference>
<keyword evidence="1" id="KW-0238">DNA-binding</keyword>
<reference evidence="4" key="1">
    <citation type="submission" date="2016-10" db="EMBL/GenBank/DDBJ databases">
        <authorList>
            <person name="Varghese N."/>
            <person name="Submissions S."/>
        </authorList>
    </citation>
    <scope>NUCLEOTIDE SEQUENCE [LARGE SCALE GENOMIC DNA]</scope>
    <source>
        <strain evidence="4">DSM 45789</strain>
    </source>
</reference>
<dbReference type="CDD" id="cd00093">
    <property type="entry name" value="HTH_XRE"/>
    <property type="match status" value="1"/>
</dbReference>
<sequence>MRLRYLRKSKKLTQEEVARAIGIPRTTYTGYENGNREPDFETLQKLADFYNVSADYLLGRDHSQSSSDTLEFDIKSLIDAMKDPEMRKKFTYDGRELSGKQIQRMSKILELFSDDYVED</sequence>
<protein>
    <submittedName>
        <fullName evidence="3">Transcriptional regulator, contains XRE-family HTH domain</fullName>
    </submittedName>
</protein>
<dbReference type="PANTHER" id="PTHR46558">
    <property type="entry name" value="TRACRIPTIONAL REGULATORY PROTEIN-RELATED-RELATED"/>
    <property type="match status" value="1"/>
</dbReference>
<gene>
    <name evidence="3" type="ORF">SAMN05444972_11916</name>
</gene>
<dbReference type="OrthoDB" id="72638at2"/>
<dbReference type="GO" id="GO:0003677">
    <property type="term" value="F:DNA binding"/>
    <property type="evidence" value="ECO:0007669"/>
    <property type="project" value="UniProtKB-KW"/>
</dbReference>
<dbReference type="EMBL" id="FPAA01000019">
    <property type="protein sequence ID" value="SFT03813.1"/>
    <property type="molecule type" value="Genomic_DNA"/>
</dbReference>
<dbReference type="PROSITE" id="PS50943">
    <property type="entry name" value="HTH_CROC1"/>
    <property type="match status" value="1"/>
</dbReference>
<dbReference type="InterPro" id="IPR001387">
    <property type="entry name" value="Cro/C1-type_HTH"/>
</dbReference>
<evidence type="ECO:0000259" key="2">
    <source>
        <dbReference type="PROSITE" id="PS50943"/>
    </source>
</evidence>
<dbReference type="AlphaFoldDB" id="A0A1I6UR14"/>
<dbReference type="InterPro" id="IPR010982">
    <property type="entry name" value="Lambda_DNA-bd_dom_sf"/>
</dbReference>
<feature type="domain" description="HTH cro/C1-type" evidence="2">
    <location>
        <begin position="3"/>
        <end position="57"/>
    </location>
</feature>
<dbReference type="PANTHER" id="PTHR46558:SF11">
    <property type="entry name" value="HTH-TYPE TRANSCRIPTIONAL REGULATOR XRE"/>
    <property type="match status" value="1"/>
</dbReference>
<dbReference type="Pfam" id="PF01381">
    <property type="entry name" value="HTH_3"/>
    <property type="match status" value="1"/>
</dbReference>
<evidence type="ECO:0000313" key="3">
    <source>
        <dbReference type="EMBL" id="SFT03813.1"/>
    </source>
</evidence>
<evidence type="ECO:0000313" key="4">
    <source>
        <dbReference type="Proteomes" id="UP000198660"/>
    </source>
</evidence>